<gene>
    <name evidence="1" type="ORF">BKP37_02380</name>
</gene>
<name>A0A1S2LXZ2_9BACI</name>
<comment type="caution">
    <text evidence="1">The sequence shown here is derived from an EMBL/GenBank/DDBJ whole genome shotgun (WGS) entry which is preliminary data.</text>
</comment>
<evidence type="ECO:0000313" key="1">
    <source>
        <dbReference type="EMBL" id="OIJ17372.1"/>
    </source>
</evidence>
<dbReference type="AlphaFoldDB" id="A0A1S2LXZ2"/>
<organism evidence="1 2">
    <name type="scientific">Anaerobacillus alkalilacustris</name>
    <dbReference type="NCBI Taxonomy" id="393763"/>
    <lineage>
        <taxon>Bacteria</taxon>
        <taxon>Bacillati</taxon>
        <taxon>Bacillota</taxon>
        <taxon>Bacilli</taxon>
        <taxon>Bacillales</taxon>
        <taxon>Bacillaceae</taxon>
        <taxon>Anaerobacillus</taxon>
    </lineage>
</organism>
<dbReference type="EMBL" id="MLQR01000001">
    <property type="protein sequence ID" value="OIJ17372.1"/>
    <property type="molecule type" value="Genomic_DNA"/>
</dbReference>
<evidence type="ECO:0000313" key="2">
    <source>
        <dbReference type="Proteomes" id="UP000179524"/>
    </source>
</evidence>
<reference evidence="1 2" key="1">
    <citation type="submission" date="2016-10" db="EMBL/GenBank/DDBJ databases">
        <title>Draft genome sequences of four alkaliphilic bacteria belonging to the Anaerobacillus genus.</title>
        <authorList>
            <person name="Bassil N.M."/>
            <person name="Lloyd J.R."/>
        </authorList>
    </citation>
    <scope>NUCLEOTIDE SEQUENCE [LARGE SCALE GENOMIC DNA]</scope>
    <source>
        <strain evidence="1 2">DSM 18345</strain>
    </source>
</reference>
<protein>
    <submittedName>
        <fullName evidence="1">Uncharacterized protein</fullName>
    </submittedName>
</protein>
<accession>A0A1S2LXZ2</accession>
<proteinExistence type="predicted"/>
<dbReference type="Proteomes" id="UP000179524">
    <property type="component" value="Unassembled WGS sequence"/>
</dbReference>
<sequence length="91" mass="10885">MKIQLLETELKREEAIYLELGQMKEKHNLKGITNKITEKENFIKSNELKLINYTEELINLQKFHTFVYDKVIGEGQIELRDSLQQMMNERV</sequence>
<keyword evidence="2" id="KW-1185">Reference proteome</keyword>